<dbReference type="InterPro" id="IPR015422">
    <property type="entry name" value="PyrdxlP-dep_Trfase_small"/>
</dbReference>
<feature type="binding site" evidence="9">
    <location>
        <position position="342"/>
    </location>
    <ligand>
        <name>substrate</name>
    </ligand>
</feature>
<comment type="catalytic activity">
    <reaction evidence="8 9">
        <text>(8S)-8-amino-7-oxononanoate + S-adenosyl-L-methionine = S-adenosyl-4-methylsulfanyl-2-oxobutanoate + (7R,8S)-7,8-diammoniononanoate</text>
        <dbReference type="Rhea" id="RHEA:16861"/>
        <dbReference type="ChEBI" id="CHEBI:16490"/>
        <dbReference type="ChEBI" id="CHEBI:59789"/>
        <dbReference type="ChEBI" id="CHEBI:149468"/>
        <dbReference type="ChEBI" id="CHEBI:149469"/>
        <dbReference type="EC" id="2.6.1.62"/>
    </reaction>
</comment>
<reference evidence="10 11" key="1">
    <citation type="submission" date="2024-08" db="EMBL/GenBank/DDBJ databases">
        <title>Whole-genome sequencing of halo(alkali)philic microorganisms from hypersaline lakes.</title>
        <authorList>
            <person name="Sorokin D.Y."/>
            <person name="Merkel A.Y."/>
            <person name="Messina E."/>
            <person name="Yakimov M."/>
        </authorList>
    </citation>
    <scope>NUCLEOTIDE SEQUENCE [LARGE SCALE GENOMIC DNA]</scope>
    <source>
        <strain evidence="10 11">AB-hyl4</strain>
    </source>
</reference>
<feature type="binding site" evidence="9">
    <location>
        <begin position="343"/>
        <end position="344"/>
    </location>
    <ligand>
        <name>pyridoxal 5'-phosphate</name>
        <dbReference type="ChEBI" id="CHEBI:597326"/>
    </ligand>
</feature>
<dbReference type="NCBIfam" id="TIGR00508">
    <property type="entry name" value="bioA"/>
    <property type="match status" value="1"/>
</dbReference>
<comment type="subcellular location">
    <subcellularLocation>
        <location evidence="9">Cytoplasm</location>
    </subcellularLocation>
</comment>
<keyword evidence="4 9" id="KW-0808">Transferase</keyword>
<dbReference type="Pfam" id="PF00202">
    <property type="entry name" value="Aminotran_3"/>
    <property type="match status" value="1"/>
</dbReference>
<dbReference type="CDD" id="cd00610">
    <property type="entry name" value="OAT_like"/>
    <property type="match status" value="1"/>
</dbReference>
<feature type="binding site" evidence="9">
    <location>
        <position position="274"/>
    </location>
    <ligand>
        <name>pyridoxal 5'-phosphate</name>
        <dbReference type="ChEBI" id="CHEBI:597326"/>
    </ligand>
</feature>
<dbReference type="Proteomes" id="UP001575105">
    <property type="component" value="Unassembled WGS sequence"/>
</dbReference>
<evidence type="ECO:0000313" key="11">
    <source>
        <dbReference type="Proteomes" id="UP001575105"/>
    </source>
</evidence>
<dbReference type="Gene3D" id="3.90.1150.10">
    <property type="entry name" value="Aspartate Aminotransferase, domain 1"/>
    <property type="match status" value="1"/>
</dbReference>
<evidence type="ECO:0000256" key="3">
    <source>
        <dbReference type="ARBA" id="ARBA00022576"/>
    </source>
</evidence>
<comment type="similarity">
    <text evidence="9">Belongs to the class-III pyridoxal-phosphate-dependent aminotransferase family. BioA subfamily.</text>
</comment>
<evidence type="ECO:0000256" key="6">
    <source>
        <dbReference type="ARBA" id="ARBA00022756"/>
    </source>
</evidence>
<evidence type="ECO:0000256" key="7">
    <source>
        <dbReference type="ARBA" id="ARBA00022898"/>
    </source>
</evidence>
<comment type="caution">
    <text evidence="10">The sequence shown here is derived from an EMBL/GenBank/DDBJ whole genome shotgun (WGS) entry which is preliminary data.</text>
</comment>
<dbReference type="PIRSF" id="PIRSF000521">
    <property type="entry name" value="Transaminase_4ab_Lys_Orn"/>
    <property type="match status" value="1"/>
</dbReference>
<dbReference type="InterPro" id="IPR049704">
    <property type="entry name" value="Aminotrans_3_PPA_site"/>
</dbReference>
<comment type="caution">
    <text evidence="9">Lacks conserved residue(s) required for the propagation of feature annotation.</text>
</comment>
<dbReference type="SUPFAM" id="SSF53383">
    <property type="entry name" value="PLP-dependent transferases"/>
    <property type="match status" value="1"/>
</dbReference>
<comment type="subunit">
    <text evidence="9">Homodimer.</text>
</comment>
<dbReference type="InterPro" id="IPR015421">
    <property type="entry name" value="PyrdxlP-dep_Trfase_major"/>
</dbReference>
<dbReference type="GO" id="GO:0004015">
    <property type="term" value="F:adenosylmethionine-8-amino-7-oxononanoate transaminase activity"/>
    <property type="evidence" value="ECO:0007669"/>
    <property type="project" value="UniProtKB-EC"/>
</dbReference>
<keyword evidence="7 9" id="KW-0663">Pyridoxal phosphate</keyword>
<dbReference type="PANTHER" id="PTHR42684:SF17">
    <property type="entry name" value="ADENOSYLMETHIONINE-8-AMINO-7-OXONONANOATE AMINOTRANSFERASE"/>
    <property type="match status" value="1"/>
</dbReference>
<evidence type="ECO:0000256" key="1">
    <source>
        <dbReference type="ARBA" id="ARBA00001933"/>
    </source>
</evidence>
<dbReference type="EMBL" id="JBGUBD010000007">
    <property type="protein sequence ID" value="MFA9479119.1"/>
    <property type="molecule type" value="Genomic_DNA"/>
</dbReference>
<proteinExistence type="inferred from homology"/>
<sequence>MNANDTKRLAALDHAHVWHPFTPMKQWREQTPLIIERAENEYLIDTEGKRYIDGVSSLWCNVHGHRVPEIDDAVRQQLDKVAHTTLLGLASPPSIELAAMLADRAPGKLTKTFYSDAGATALEVAFKVAVGYWYHRQKPEKHRFIGLAGAYHGDTTGAMSIGYSELFHRPFLSMVFPTTWFPNPDPCRPPQAVGNLPPRPDNVWPSEHQPLADALTDYCLGQLDRMLREQAHETAAIVIEPVMQGAAGMVCQPPGFVKGVADLARKYEVLLIADEVATGFGRTGKMFAVEHDLDENFYGPDILCLAKGISAGYLPLAATMVTDEIDEAFTGELADRRTLYHGHTYTGNPLACAAAVASLKRFDDTNLIEHINQSAEIIADRLAPLRDPEACPHVLDIRQRGIMVGIELCEDRNSARPFDFAARRGYEFCAAVREKGVIIRPLGDVVILMPIPAMSHASLEHMLDTVVETFLAWRPAPASI</sequence>
<keyword evidence="11" id="KW-1185">Reference proteome</keyword>
<dbReference type="Gene3D" id="3.40.640.10">
    <property type="entry name" value="Type I PLP-dependent aspartate aminotransferase-like (Major domain)"/>
    <property type="match status" value="1"/>
</dbReference>
<comment type="pathway">
    <text evidence="2 9">Cofactor biosynthesis; biotin biosynthesis; 7,8-diaminononanoate from 8-amino-7-oxononanoate (SAM route): step 1/1.</text>
</comment>
<keyword evidence="3 9" id="KW-0032">Aminotransferase</keyword>
<dbReference type="HAMAP" id="MF_00834">
    <property type="entry name" value="BioA"/>
    <property type="match status" value="1"/>
</dbReference>
<dbReference type="RefSeq" id="WP_425346046.1">
    <property type="nucleotide sequence ID" value="NZ_JBGUBD010000007.1"/>
</dbReference>
<comment type="function">
    <text evidence="9">Catalyzes the transfer of the alpha-amino group from S-adenosyl-L-methionine (SAM) to 7-keto-8-aminopelargonic acid (KAPA) to form 7,8-diaminopelargonic acid (DAPA). It is the only aminotransferase known to utilize SAM as an amino donor.</text>
</comment>
<evidence type="ECO:0000313" key="10">
    <source>
        <dbReference type="EMBL" id="MFA9479119.1"/>
    </source>
</evidence>
<dbReference type="PANTHER" id="PTHR42684">
    <property type="entry name" value="ADENOSYLMETHIONINE-8-AMINO-7-OXONONANOATE AMINOTRANSFERASE"/>
    <property type="match status" value="1"/>
</dbReference>
<name>A0ABV4U696_9BACT</name>
<dbReference type="InterPro" id="IPR005815">
    <property type="entry name" value="BioA"/>
</dbReference>
<evidence type="ECO:0000256" key="8">
    <source>
        <dbReference type="ARBA" id="ARBA00048449"/>
    </source>
</evidence>
<evidence type="ECO:0000256" key="4">
    <source>
        <dbReference type="ARBA" id="ARBA00022679"/>
    </source>
</evidence>
<dbReference type="PROSITE" id="PS00600">
    <property type="entry name" value="AA_TRANSFER_CLASS_3"/>
    <property type="match status" value="1"/>
</dbReference>
<feature type="binding site" evidence="9">
    <location>
        <position position="151"/>
    </location>
    <ligand>
        <name>substrate</name>
    </ligand>
</feature>
<dbReference type="InterPro" id="IPR015424">
    <property type="entry name" value="PyrdxlP-dep_Trfase"/>
</dbReference>
<keyword evidence="6 9" id="KW-0093">Biotin biosynthesis</keyword>
<comment type="cofactor">
    <cofactor evidence="1 9">
        <name>pyridoxal 5'-phosphate</name>
        <dbReference type="ChEBI" id="CHEBI:597326"/>
    </cofactor>
</comment>
<feature type="binding site" evidence="9">
    <location>
        <begin position="118"/>
        <end position="119"/>
    </location>
    <ligand>
        <name>pyridoxal 5'-phosphate</name>
        <dbReference type="ChEBI" id="CHEBI:597326"/>
    </ligand>
</feature>
<evidence type="ECO:0000256" key="2">
    <source>
        <dbReference type="ARBA" id="ARBA00005063"/>
    </source>
</evidence>
<dbReference type="InterPro" id="IPR005814">
    <property type="entry name" value="Aminotrans_3"/>
</dbReference>
<feature type="binding site" evidence="9">
    <location>
        <position position="307"/>
    </location>
    <ligand>
        <name>substrate</name>
    </ligand>
</feature>
<evidence type="ECO:0000256" key="9">
    <source>
        <dbReference type="HAMAP-Rule" id="MF_00834"/>
    </source>
</evidence>
<keyword evidence="9" id="KW-0963">Cytoplasm</keyword>
<organism evidence="10 11">
    <name type="scientific">Natronomicrosphaera hydrolytica</name>
    <dbReference type="NCBI Taxonomy" id="3242702"/>
    <lineage>
        <taxon>Bacteria</taxon>
        <taxon>Pseudomonadati</taxon>
        <taxon>Planctomycetota</taxon>
        <taxon>Phycisphaerae</taxon>
        <taxon>Phycisphaerales</taxon>
        <taxon>Phycisphaeraceae</taxon>
        <taxon>Natronomicrosphaera</taxon>
    </lineage>
</organism>
<accession>A0ABV4U696</accession>
<dbReference type="EC" id="2.6.1.62" evidence="9"/>
<evidence type="ECO:0000256" key="5">
    <source>
        <dbReference type="ARBA" id="ARBA00022691"/>
    </source>
</evidence>
<feature type="site" description="Participates in the substrate recognition with KAPA and in a stacking interaction with the adenine ring of SAM" evidence="9">
    <location>
        <position position="21"/>
    </location>
</feature>
<feature type="modified residue" description="N6-(pyridoxal phosphate)lysine" evidence="9">
    <location>
        <position position="307"/>
    </location>
</feature>
<protein>
    <recommendedName>
        <fullName evidence="9">Adenosylmethionine-8-amino-7-oxononanoate aminotransferase</fullName>
        <ecNumber evidence="9">2.6.1.62</ecNumber>
    </recommendedName>
    <alternativeName>
        <fullName evidence="9">7,8-diamino-pelargonic acid aminotransferase</fullName>
        <shortName evidence="9">DAPA AT</shortName>
        <shortName evidence="9">DAPA aminotransferase</shortName>
    </alternativeName>
    <alternativeName>
        <fullName evidence="9">7,8-diaminononanoate synthase</fullName>
        <shortName evidence="9">DANS</shortName>
    </alternativeName>
    <alternativeName>
        <fullName evidence="9">Diaminopelargonic acid synthase</fullName>
    </alternativeName>
</protein>
<feature type="binding site" evidence="9">
    <location>
        <position position="440"/>
    </location>
    <ligand>
        <name>substrate</name>
    </ligand>
</feature>
<keyword evidence="5 9" id="KW-0949">S-adenosyl-L-methionine</keyword>
<gene>
    <name evidence="9 10" type="primary">bioA</name>
    <name evidence="10" type="ORF">ACERK3_12575</name>
</gene>